<gene>
    <name evidence="5" type="ORF">GCM10009559_41590</name>
</gene>
<protein>
    <submittedName>
        <fullName evidence="5">ABC transporter substrate-binding protein</fullName>
    </submittedName>
</protein>
<organism evidence="5 6">
    <name type="scientific">Pseudonocardia zijingensis</name>
    <dbReference type="NCBI Taxonomy" id="153376"/>
    <lineage>
        <taxon>Bacteria</taxon>
        <taxon>Bacillati</taxon>
        <taxon>Actinomycetota</taxon>
        <taxon>Actinomycetes</taxon>
        <taxon>Pseudonocardiales</taxon>
        <taxon>Pseudonocardiaceae</taxon>
        <taxon>Pseudonocardia</taxon>
    </lineage>
</organism>
<sequence length="286" mass="29557">MISSSATRRVLVAAALVLSAAACAPEPEAPPASGGSSCEPGALPTLTAGTLTVGTDQPVYLPWYLDDDPSSGRGFESAVAYAIAEGLGYPQEQVAWVRVPFNAAIQPGPKTYDLNLTEFSVTPERAQAVDFSAPYYDVKQAVVSLGTGPAAGATSIADLKGVRLGAQVGTTSYQAIVDQIAPSTEPAVFNTNDDAKLALSNGQVDAIVVDLPTAFYITSAELEGSRIVGQLPLGSGTPEQFAAVLDKGSALTPCVSEVVERLRADGTLAALEEQWLASTETAPELR</sequence>
<evidence type="ECO:0000256" key="1">
    <source>
        <dbReference type="ARBA" id="ARBA00022729"/>
    </source>
</evidence>
<comment type="caution">
    <text evidence="5">The sequence shown here is derived from an EMBL/GenBank/DDBJ whole genome shotgun (WGS) entry which is preliminary data.</text>
</comment>
<evidence type="ECO:0000313" key="6">
    <source>
        <dbReference type="Proteomes" id="UP001499967"/>
    </source>
</evidence>
<dbReference type="SMART" id="SM00062">
    <property type="entry name" value="PBPb"/>
    <property type="match status" value="1"/>
</dbReference>
<evidence type="ECO:0000259" key="4">
    <source>
        <dbReference type="SMART" id="SM00079"/>
    </source>
</evidence>
<dbReference type="SUPFAM" id="SSF53850">
    <property type="entry name" value="Periplasmic binding protein-like II"/>
    <property type="match status" value="1"/>
</dbReference>
<keyword evidence="1 2" id="KW-0732">Signal</keyword>
<evidence type="ECO:0000259" key="3">
    <source>
        <dbReference type="SMART" id="SM00062"/>
    </source>
</evidence>
<dbReference type="CDD" id="cd13530">
    <property type="entry name" value="PBP2_peptides_like"/>
    <property type="match status" value="1"/>
</dbReference>
<evidence type="ECO:0000256" key="2">
    <source>
        <dbReference type="SAM" id="SignalP"/>
    </source>
</evidence>
<dbReference type="Gene3D" id="3.40.190.10">
    <property type="entry name" value="Periplasmic binding protein-like II"/>
    <property type="match status" value="2"/>
</dbReference>
<dbReference type="RefSeq" id="WP_343943157.1">
    <property type="nucleotide sequence ID" value="NZ_BAAAHP010000117.1"/>
</dbReference>
<evidence type="ECO:0000313" key="5">
    <source>
        <dbReference type="EMBL" id="GAA0944264.1"/>
    </source>
</evidence>
<dbReference type="Proteomes" id="UP001499967">
    <property type="component" value="Unassembled WGS sequence"/>
</dbReference>
<proteinExistence type="predicted"/>
<feature type="domain" description="Solute-binding protein family 3/N-terminal" evidence="3">
    <location>
        <begin position="50"/>
        <end position="279"/>
    </location>
</feature>
<reference evidence="5 6" key="1">
    <citation type="journal article" date="2019" name="Int. J. Syst. Evol. Microbiol.">
        <title>The Global Catalogue of Microorganisms (GCM) 10K type strain sequencing project: providing services to taxonomists for standard genome sequencing and annotation.</title>
        <authorList>
            <consortium name="The Broad Institute Genomics Platform"/>
            <consortium name="The Broad Institute Genome Sequencing Center for Infectious Disease"/>
            <person name="Wu L."/>
            <person name="Ma J."/>
        </authorList>
    </citation>
    <scope>NUCLEOTIDE SEQUENCE [LARGE SCALE GENOMIC DNA]</scope>
    <source>
        <strain evidence="5 6">JCM 11117</strain>
    </source>
</reference>
<dbReference type="PANTHER" id="PTHR35936:SF19">
    <property type="entry name" value="AMINO-ACID-BINDING PROTEIN YXEM-RELATED"/>
    <property type="match status" value="1"/>
</dbReference>
<dbReference type="SMART" id="SM00079">
    <property type="entry name" value="PBPe"/>
    <property type="match status" value="1"/>
</dbReference>
<dbReference type="PANTHER" id="PTHR35936">
    <property type="entry name" value="MEMBRANE-BOUND LYTIC MUREIN TRANSGLYCOSYLASE F"/>
    <property type="match status" value="1"/>
</dbReference>
<dbReference type="EMBL" id="BAAAHP010000117">
    <property type="protein sequence ID" value="GAA0944264.1"/>
    <property type="molecule type" value="Genomic_DNA"/>
</dbReference>
<feature type="chain" id="PRO_5047001973" evidence="2">
    <location>
        <begin position="25"/>
        <end position="286"/>
    </location>
</feature>
<dbReference type="InterPro" id="IPR001638">
    <property type="entry name" value="Solute-binding_3/MltF_N"/>
</dbReference>
<feature type="signal peptide" evidence="2">
    <location>
        <begin position="1"/>
        <end position="24"/>
    </location>
</feature>
<dbReference type="Pfam" id="PF00497">
    <property type="entry name" value="SBP_bac_3"/>
    <property type="match status" value="1"/>
</dbReference>
<keyword evidence="6" id="KW-1185">Reference proteome</keyword>
<feature type="domain" description="Ionotropic glutamate receptor C-terminal" evidence="4">
    <location>
        <begin position="50"/>
        <end position="278"/>
    </location>
</feature>
<name>A0ABN1QL62_9PSEU</name>
<accession>A0ABN1QL62</accession>
<dbReference type="InterPro" id="IPR001320">
    <property type="entry name" value="Iontro_rcpt_C"/>
</dbReference>